<dbReference type="InterPro" id="IPR000719">
    <property type="entry name" value="Prot_kinase_dom"/>
</dbReference>
<protein>
    <submittedName>
        <fullName evidence="2">Kinase domain protein</fullName>
    </submittedName>
</protein>
<dbReference type="GeneID" id="7825058"/>
<proteinExistence type="predicted"/>
<gene>
    <name evidence="2" type="ORF">TTHERM_01365630</name>
</gene>
<dbReference type="GO" id="GO:0005524">
    <property type="term" value="F:ATP binding"/>
    <property type="evidence" value="ECO:0007669"/>
    <property type="project" value="InterPro"/>
</dbReference>
<reference evidence="3" key="1">
    <citation type="journal article" date="2006" name="PLoS Biol.">
        <title>Macronuclear genome sequence of the ciliate Tetrahymena thermophila, a model eukaryote.</title>
        <authorList>
            <person name="Eisen J.A."/>
            <person name="Coyne R.S."/>
            <person name="Wu M."/>
            <person name="Wu D."/>
            <person name="Thiagarajan M."/>
            <person name="Wortman J.R."/>
            <person name="Badger J.H."/>
            <person name="Ren Q."/>
            <person name="Amedeo P."/>
            <person name="Jones K.M."/>
            <person name="Tallon L.J."/>
            <person name="Delcher A.L."/>
            <person name="Salzberg S.L."/>
            <person name="Silva J.C."/>
            <person name="Haas B.J."/>
            <person name="Majoros W.H."/>
            <person name="Farzad M."/>
            <person name="Carlton J.M."/>
            <person name="Smith R.K. Jr."/>
            <person name="Garg J."/>
            <person name="Pearlman R.E."/>
            <person name="Karrer K.M."/>
            <person name="Sun L."/>
            <person name="Manning G."/>
            <person name="Elde N.C."/>
            <person name="Turkewitz A.P."/>
            <person name="Asai D.J."/>
            <person name="Wilkes D.E."/>
            <person name="Wang Y."/>
            <person name="Cai H."/>
            <person name="Collins K."/>
            <person name="Stewart B.A."/>
            <person name="Lee S.R."/>
            <person name="Wilamowska K."/>
            <person name="Weinberg Z."/>
            <person name="Ruzzo W.L."/>
            <person name="Wloga D."/>
            <person name="Gaertig J."/>
            <person name="Frankel J."/>
            <person name="Tsao C.-C."/>
            <person name="Gorovsky M.A."/>
            <person name="Keeling P.J."/>
            <person name="Waller R.F."/>
            <person name="Patron N.J."/>
            <person name="Cherry J.M."/>
            <person name="Stover N.A."/>
            <person name="Krieger C.J."/>
            <person name="del Toro C."/>
            <person name="Ryder H.F."/>
            <person name="Williamson S.C."/>
            <person name="Barbeau R.A."/>
            <person name="Hamilton E.P."/>
            <person name="Orias E."/>
        </authorList>
    </citation>
    <scope>NUCLEOTIDE SEQUENCE [LARGE SCALE GENOMIC DNA]</scope>
    <source>
        <strain evidence="3">SB210</strain>
    </source>
</reference>
<keyword evidence="3" id="KW-1185">Reference proteome</keyword>
<dbReference type="AlphaFoldDB" id="Q237V8"/>
<dbReference type="PROSITE" id="PS50011">
    <property type="entry name" value="PROTEIN_KINASE_DOM"/>
    <property type="match status" value="1"/>
</dbReference>
<dbReference type="RefSeq" id="XP_001013055.1">
    <property type="nucleotide sequence ID" value="XM_001013055.1"/>
</dbReference>
<dbReference type="Proteomes" id="UP000009168">
    <property type="component" value="Unassembled WGS sequence"/>
</dbReference>
<accession>Q237V8</accession>
<dbReference type="EMBL" id="GG662741">
    <property type="protein sequence ID" value="EAR92810.1"/>
    <property type="molecule type" value="Genomic_DNA"/>
</dbReference>
<keyword evidence="2" id="KW-0808">Transferase</keyword>
<name>Q237V8_TETTS</name>
<evidence type="ECO:0000313" key="2">
    <source>
        <dbReference type="EMBL" id="EAR92810.1"/>
    </source>
</evidence>
<dbReference type="InParanoid" id="Q237V8"/>
<sequence length="168" mass="20020">MNSKMSKKVQKELFETISNKIFQDCLIQRPSIKELVKLMFSQKKYFQNFEYLSSGAYSLVLKAYNSQQNRQVALKFLGSSNKEYNNGIESLKKEYEMLQKFSQSQFLVNVYDCFYLMEEQEDEDEDGNDIIVQTGVKSFFVMEMELCESKQKSHFFIHFFFLSYFLNM</sequence>
<feature type="domain" description="Protein kinase" evidence="1">
    <location>
        <begin position="46"/>
        <end position="168"/>
    </location>
</feature>
<keyword evidence="2" id="KW-0418">Kinase</keyword>
<dbReference type="SUPFAM" id="SSF56112">
    <property type="entry name" value="Protein kinase-like (PK-like)"/>
    <property type="match status" value="1"/>
</dbReference>
<evidence type="ECO:0000259" key="1">
    <source>
        <dbReference type="PROSITE" id="PS50011"/>
    </source>
</evidence>
<dbReference type="HOGENOM" id="CLU_1726001_0_0_1"/>
<dbReference type="GO" id="GO:0004672">
    <property type="term" value="F:protein kinase activity"/>
    <property type="evidence" value="ECO:0007669"/>
    <property type="project" value="InterPro"/>
</dbReference>
<evidence type="ECO:0000313" key="3">
    <source>
        <dbReference type="Proteomes" id="UP000009168"/>
    </source>
</evidence>
<dbReference type="Gene3D" id="1.10.510.10">
    <property type="entry name" value="Transferase(Phosphotransferase) domain 1"/>
    <property type="match status" value="1"/>
</dbReference>
<dbReference type="InterPro" id="IPR011009">
    <property type="entry name" value="Kinase-like_dom_sf"/>
</dbReference>
<organism evidence="2 3">
    <name type="scientific">Tetrahymena thermophila (strain SB210)</name>
    <dbReference type="NCBI Taxonomy" id="312017"/>
    <lineage>
        <taxon>Eukaryota</taxon>
        <taxon>Sar</taxon>
        <taxon>Alveolata</taxon>
        <taxon>Ciliophora</taxon>
        <taxon>Intramacronucleata</taxon>
        <taxon>Oligohymenophorea</taxon>
        <taxon>Hymenostomatida</taxon>
        <taxon>Tetrahymenina</taxon>
        <taxon>Tetrahymenidae</taxon>
        <taxon>Tetrahymena</taxon>
    </lineage>
</organism>
<dbReference type="KEGG" id="tet:TTHERM_01365630"/>